<evidence type="ECO:0000313" key="1">
    <source>
        <dbReference type="EMBL" id="DAD76897.1"/>
    </source>
</evidence>
<protein>
    <submittedName>
        <fullName evidence="1">Uncharacterized protein</fullName>
    </submittedName>
</protein>
<sequence>MMAIELETSDNFKNFNSFEFLRDFDKGEITEKELERFLYMHYINKLMNKEKMEEQEKINKAVKKGG</sequence>
<proteinExistence type="predicted"/>
<name>A0A8S5M3K6_9CAUD</name>
<reference evidence="1" key="1">
    <citation type="journal article" date="2021" name="Proc. Natl. Acad. Sci. U.S.A.">
        <title>A Catalog of Tens of Thousands of Viruses from Human Metagenomes Reveals Hidden Associations with Chronic Diseases.</title>
        <authorList>
            <person name="Tisza M.J."/>
            <person name="Buck C.B."/>
        </authorList>
    </citation>
    <scope>NUCLEOTIDE SEQUENCE</scope>
    <source>
        <strain evidence="1">Ct9iM43</strain>
    </source>
</reference>
<accession>A0A8S5M3K6</accession>
<organism evidence="1">
    <name type="scientific">Siphoviridae sp. ct9iM43</name>
    <dbReference type="NCBI Taxonomy" id="2826177"/>
    <lineage>
        <taxon>Viruses</taxon>
        <taxon>Duplodnaviria</taxon>
        <taxon>Heunggongvirae</taxon>
        <taxon>Uroviricota</taxon>
        <taxon>Caudoviricetes</taxon>
    </lineage>
</organism>
<dbReference type="EMBL" id="BK014812">
    <property type="protein sequence ID" value="DAD76897.1"/>
    <property type="molecule type" value="Genomic_DNA"/>
</dbReference>